<dbReference type="InterPro" id="IPR051454">
    <property type="entry name" value="RNA/ubiquinone_mod_enzymes"/>
</dbReference>
<dbReference type="PANTHER" id="PTHR30217:SF10">
    <property type="entry name" value="23S RRNA 5-HYDROXYCYTIDINE C2501 SYNTHASE"/>
    <property type="match status" value="1"/>
</dbReference>
<dbReference type="PANTHER" id="PTHR30217">
    <property type="entry name" value="PEPTIDASE U32 FAMILY"/>
    <property type="match status" value="1"/>
</dbReference>
<reference evidence="2 3" key="1">
    <citation type="submission" date="2012-09" db="EMBL/GenBank/DDBJ databases">
        <title>Draft Genome Sequences of 6 Strains from Genus Thauera.</title>
        <authorList>
            <person name="Liu B."/>
            <person name="Shapleigh J.P."/>
            <person name="Frostegard A.H."/>
        </authorList>
    </citation>
    <scope>NUCLEOTIDE SEQUENCE [LARGE SCALE GENOMIC DNA]</scope>
    <source>
        <strain evidence="3">47Lol / DSM 12138</strain>
    </source>
</reference>
<gene>
    <name evidence="2" type="ORF">C666_18435</name>
</gene>
<dbReference type="EMBL" id="AMXE01000140">
    <property type="protein sequence ID" value="ENO83814.1"/>
    <property type="molecule type" value="Genomic_DNA"/>
</dbReference>
<dbReference type="eggNOG" id="COG0826">
    <property type="taxonomic scope" value="Bacteria"/>
</dbReference>
<dbReference type="RefSeq" id="WP_004347922.1">
    <property type="nucleotide sequence ID" value="NZ_AMXE01000140.1"/>
</dbReference>
<evidence type="ECO:0000313" key="3">
    <source>
        <dbReference type="Proteomes" id="UP000013232"/>
    </source>
</evidence>
<proteinExistence type="predicted"/>
<sequence length="277" mass="28376">MKIAVPIASVEEAEVLARAGAGELHCGFGPDPRAGSAARQPGGFHDPRALLHAIGAAHRHGATISLALNPRGDAGERLAATLSIAESFLGMGGDALIVSGLGLIGELFRHVPLSRIHADASGNRRMRGAALLYRELGVPRLALPRDATLDDACAIAAEVPGLEIEAFIHHGGLPHPPRRAASPGMASPRHGRRHGETAGRLLGPHALPSLLGGGVAVVRIASAESPTAVKLASVRMAKAVLGRAEAGEGDERVIRLARAAAQPGRAGHLRHDPGAPG</sequence>
<accession>N6YV25</accession>
<keyword evidence="3" id="KW-1185">Reference proteome</keyword>
<dbReference type="InterPro" id="IPR001539">
    <property type="entry name" value="Peptidase_U32"/>
</dbReference>
<feature type="region of interest" description="Disordered" evidence="1">
    <location>
        <begin position="176"/>
        <end position="198"/>
    </location>
</feature>
<evidence type="ECO:0000256" key="1">
    <source>
        <dbReference type="SAM" id="MobiDB-lite"/>
    </source>
</evidence>
<protein>
    <submittedName>
        <fullName evidence="2">Uncharacterized protein</fullName>
    </submittedName>
</protein>
<name>N6YV25_THAL4</name>
<organism evidence="2 3">
    <name type="scientific">Thauera linaloolentis (strain DSM 12138 / JCM 21573 / CCUG 41526 / CIP 105981 / IAM 15112 / NBRC 102519 / 47Lol)</name>
    <dbReference type="NCBI Taxonomy" id="1123367"/>
    <lineage>
        <taxon>Bacteria</taxon>
        <taxon>Pseudomonadati</taxon>
        <taxon>Pseudomonadota</taxon>
        <taxon>Betaproteobacteria</taxon>
        <taxon>Rhodocyclales</taxon>
        <taxon>Zoogloeaceae</taxon>
        <taxon>Thauera</taxon>
    </lineage>
</organism>
<evidence type="ECO:0000313" key="2">
    <source>
        <dbReference type="EMBL" id="ENO83814.1"/>
    </source>
</evidence>
<dbReference type="Proteomes" id="UP000013232">
    <property type="component" value="Unassembled WGS sequence"/>
</dbReference>
<comment type="caution">
    <text evidence="2">The sequence shown here is derived from an EMBL/GenBank/DDBJ whole genome shotgun (WGS) entry which is preliminary data.</text>
</comment>
<dbReference type="STRING" id="1123367.GCA_000621305_00001"/>
<dbReference type="Pfam" id="PF01136">
    <property type="entry name" value="Peptidase_U32"/>
    <property type="match status" value="1"/>
</dbReference>
<dbReference type="AlphaFoldDB" id="N6YV25"/>